<reference evidence="6" key="1">
    <citation type="journal article" date="2022" name="BMC Genomics">
        <title>Genome sequence of the entomopathogenic Serratia entomophila isolate 626 and characterisation of the species specific itaconate degradation pathway.</title>
        <authorList>
            <person name="Vaughan A.L."/>
            <person name="Altermann E."/>
            <person name="Glare T.R."/>
            <person name="Hurst M.R.H."/>
        </authorList>
    </citation>
    <scope>NUCLEOTIDE SEQUENCE</scope>
    <source>
        <strain evidence="6">626</strain>
    </source>
</reference>
<proteinExistence type="inferred from homology"/>
<dbReference type="Proteomes" id="UP001056873">
    <property type="component" value="Chromosome"/>
</dbReference>
<evidence type="ECO:0000256" key="5">
    <source>
        <dbReference type="ARBA" id="ARBA00023237"/>
    </source>
</evidence>
<dbReference type="InterPro" id="IPR010583">
    <property type="entry name" value="MipA"/>
</dbReference>
<keyword evidence="5" id="KW-0998">Cell outer membrane</keyword>
<gene>
    <name evidence="6" type="ORF">KFQ06_01585</name>
</gene>
<evidence type="ECO:0000256" key="3">
    <source>
        <dbReference type="ARBA" id="ARBA00022729"/>
    </source>
</evidence>
<evidence type="ECO:0000313" key="7">
    <source>
        <dbReference type="Proteomes" id="UP001056873"/>
    </source>
</evidence>
<keyword evidence="3" id="KW-0732">Signal</keyword>
<evidence type="ECO:0000313" key="6">
    <source>
        <dbReference type="EMBL" id="USV01262.1"/>
    </source>
</evidence>
<dbReference type="Pfam" id="PF06629">
    <property type="entry name" value="MipA"/>
    <property type="match status" value="1"/>
</dbReference>
<protein>
    <submittedName>
        <fullName evidence="6">MipA/OmpV family protein</fullName>
    </submittedName>
</protein>
<dbReference type="EMBL" id="CP074347">
    <property type="protein sequence ID" value="USV01262.1"/>
    <property type="molecule type" value="Genomic_DNA"/>
</dbReference>
<evidence type="ECO:0000256" key="1">
    <source>
        <dbReference type="ARBA" id="ARBA00004442"/>
    </source>
</evidence>
<organism evidence="6 7">
    <name type="scientific">Serratia entomophila</name>
    <dbReference type="NCBI Taxonomy" id="42906"/>
    <lineage>
        <taxon>Bacteria</taxon>
        <taxon>Pseudomonadati</taxon>
        <taxon>Pseudomonadota</taxon>
        <taxon>Gammaproteobacteria</taxon>
        <taxon>Enterobacterales</taxon>
        <taxon>Yersiniaceae</taxon>
        <taxon>Serratia</taxon>
    </lineage>
</organism>
<evidence type="ECO:0000256" key="2">
    <source>
        <dbReference type="ARBA" id="ARBA00005722"/>
    </source>
</evidence>
<keyword evidence="7" id="KW-1185">Reference proteome</keyword>
<dbReference type="PANTHER" id="PTHR38776:SF1">
    <property type="entry name" value="MLTA-INTERACTING PROTEIN-RELATED"/>
    <property type="match status" value="1"/>
</dbReference>
<evidence type="ECO:0000256" key="4">
    <source>
        <dbReference type="ARBA" id="ARBA00023136"/>
    </source>
</evidence>
<name>A0ABY5CVC5_9GAMM</name>
<keyword evidence="4" id="KW-0472">Membrane</keyword>
<sequence>MSLWVNVFYLKSIDCFFSLSVFSEVFTQVRLFVEHLLHFMDIDKIHLSSPLWGVGADECGVLMHHFKIFCLLLAITIPTSAFSSSFSLGVQTELESQAYKAKRTHFYAIPYVGYDNDVWYVDGIETGFYLLKDAENELKLKAYYYYEDAYRPEDGHGEAMQRLNKRRATVMSGISYQRITPWGALFTQVAADTLNNSKGVVATAAYIGELNVNSVMLYGEIGTDWSNAQQTRYYYGISQEEADRSGLNEYRPHQSLTPFIMLAAEYKFTQFWEGYIESRYNFLSKTVRHSPMVDRDGTYNFVIGLNYNF</sequence>
<comment type="similarity">
    <text evidence="2">Belongs to the MipA/OmpV family.</text>
</comment>
<dbReference type="PANTHER" id="PTHR38776">
    <property type="entry name" value="MLTA-INTERACTING PROTEIN-RELATED"/>
    <property type="match status" value="1"/>
</dbReference>
<accession>A0ABY5CVC5</accession>
<dbReference type="RefSeq" id="WP_252961281.1">
    <property type="nucleotide sequence ID" value="NZ_CAMIPO010000003.1"/>
</dbReference>
<comment type="subcellular location">
    <subcellularLocation>
        <location evidence="1">Cell outer membrane</location>
    </subcellularLocation>
</comment>